<proteinExistence type="predicted"/>
<organism evidence="2 3">
    <name type="scientific">Flaviflexus salsibiostraticola</name>
    <dbReference type="NCBI Taxonomy" id="1282737"/>
    <lineage>
        <taxon>Bacteria</taxon>
        <taxon>Bacillati</taxon>
        <taxon>Actinomycetota</taxon>
        <taxon>Actinomycetes</taxon>
        <taxon>Actinomycetales</taxon>
        <taxon>Actinomycetaceae</taxon>
        <taxon>Flaviflexus</taxon>
    </lineage>
</organism>
<reference evidence="2 3" key="1">
    <citation type="submission" date="2018-12" db="EMBL/GenBank/DDBJ databases">
        <title>Complete genome sequence of Flaviflexus salsibiostraticola KCTC 33148.</title>
        <authorList>
            <person name="Bae J.-W."/>
        </authorList>
    </citation>
    <scope>NUCLEOTIDE SEQUENCE [LARGE SCALE GENOMIC DNA]</scope>
    <source>
        <strain evidence="2 3">KCTC 33148</strain>
    </source>
</reference>
<dbReference type="AlphaFoldDB" id="A0A3Q8WU40"/>
<dbReference type="KEGG" id="fsl:EJO69_02165"/>
<dbReference type="InterPro" id="IPR001584">
    <property type="entry name" value="Integrase_cat-core"/>
</dbReference>
<sequence>MLVSKLRNLHQTQSDSLAHLGLRVELVITDIAFAYRKSATFHAVIDAHVISQKFIKPHCPCANGKVERLSRTLAAEWAYPRASKTDKERAQAVQSWSDYCNLERPHLDIGQQRLNSRIENGRGQ</sequence>
<name>A0A3Q8WU40_9ACTO</name>
<dbReference type="InterPro" id="IPR012337">
    <property type="entry name" value="RNaseH-like_sf"/>
</dbReference>
<dbReference type="InterPro" id="IPR036397">
    <property type="entry name" value="RNaseH_sf"/>
</dbReference>
<dbReference type="GO" id="GO:0015074">
    <property type="term" value="P:DNA integration"/>
    <property type="evidence" value="ECO:0007669"/>
    <property type="project" value="InterPro"/>
</dbReference>
<gene>
    <name evidence="2" type="ORF">EJO69_02165</name>
</gene>
<evidence type="ECO:0000313" key="2">
    <source>
        <dbReference type="EMBL" id="AZN29233.1"/>
    </source>
</evidence>
<dbReference type="OrthoDB" id="52928at2"/>
<dbReference type="SUPFAM" id="SSF53098">
    <property type="entry name" value="Ribonuclease H-like"/>
    <property type="match status" value="1"/>
</dbReference>
<dbReference type="PROSITE" id="PS50994">
    <property type="entry name" value="INTEGRASE"/>
    <property type="match status" value="1"/>
</dbReference>
<evidence type="ECO:0000259" key="1">
    <source>
        <dbReference type="PROSITE" id="PS50994"/>
    </source>
</evidence>
<feature type="domain" description="Integrase catalytic" evidence="1">
    <location>
        <begin position="1"/>
        <end position="121"/>
    </location>
</feature>
<protein>
    <recommendedName>
        <fullName evidence="1">Integrase catalytic domain-containing protein</fullName>
    </recommendedName>
</protein>
<dbReference type="Gene3D" id="3.30.420.10">
    <property type="entry name" value="Ribonuclease H-like superfamily/Ribonuclease H"/>
    <property type="match status" value="1"/>
</dbReference>
<dbReference type="Proteomes" id="UP000270021">
    <property type="component" value="Chromosome"/>
</dbReference>
<dbReference type="Pfam" id="PF13683">
    <property type="entry name" value="rve_3"/>
    <property type="match status" value="1"/>
</dbReference>
<keyword evidence="3" id="KW-1185">Reference proteome</keyword>
<evidence type="ECO:0000313" key="3">
    <source>
        <dbReference type="Proteomes" id="UP000270021"/>
    </source>
</evidence>
<dbReference type="GO" id="GO:0003676">
    <property type="term" value="F:nucleic acid binding"/>
    <property type="evidence" value="ECO:0007669"/>
    <property type="project" value="InterPro"/>
</dbReference>
<accession>A0A3Q8WU40</accession>
<dbReference type="EMBL" id="CP034438">
    <property type="protein sequence ID" value="AZN29233.1"/>
    <property type="molecule type" value="Genomic_DNA"/>
</dbReference>